<dbReference type="Gene3D" id="3.20.20.140">
    <property type="entry name" value="Metal-dependent hydrolases"/>
    <property type="match status" value="1"/>
</dbReference>
<dbReference type="AlphaFoldDB" id="A0A1X9SQZ3"/>
<protein>
    <submittedName>
        <fullName evidence="2">Metallo-dependent hydrolase, subgroup D</fullName>
    </submittedName>
</protein>
<proteinExistence type="predicted"/>
<keyword evidence="3" id="KW-1185">Reference proteome</keyword>
<name>A0A1X9SQZ3_9BACT</name>
<dbReference type="GO" id="GO:0016810">
    <property type="term" value="F:hydrolase activity, acting on carbon-nitrogen (but not peptide) bonds"/>
    <property type="evidence" value="ECO:0007669"/>
    <property type="project" value="InterPro"/>
</dbReference>
<accession>A0A1X9SQZ3</accession>
<dbReference type="PANTHER" id="PTHR43794:SF11">
    <property type="entry name" value="AMIDOHYDROLASE-RELATED DOMAIN-CONTAINING PROTEIN"/>
    <property type="match status" value="1"/>
</dbReference>
<gene>
    <name evidence="2" type="ORF">CIGN_0341</name>
</gene>
<dbReference type="InterPro" id="IPR032466">
    <property type="entry name" value="Metal_Hydrolase"/>
</dbReference>
<dbReference type="Proteomes" id="UP000194309">
    <property type="component" value="Chromosome"/>
</dbReference>
<dbReference type="KEGG" id="cdev:CIGN_0341"/>
<dbReference type="STRING" id="1660064.CIGN_0341"/>
<dbReference type="NCBIfam" id="NF006269">
    <property type="entry name" value="PRK08418.1"/>
    <property type="match status" value="1"/>
</dbReference>
<reference evidence="2 3" key="1">
    <citation type="journal article" date="2017" name="Genome Biol. Evol.">
        <title>Comparative Genomic Analysis Identifies a Campylobacter Clade Deficient in Selenium Metabolism.</title>
        <authorList>
            <person name="Miller W.G."/>
            <person name="Yee E."/>
            <person name="Lopes B.S."/>
            <person name="Chapman M.H."/>
            <person name="Huynh S."/>
            <person name="Bono J.L."/>
            <person name="Parker C.T."/>
            <person name="Strachan N.J.C."/>
            <person name="Forbes K.J."/>
        </authorList>
    </citation>
    <scope>NUCLEOTIDE SEQUENCE [LARGE SCALE GENOMIC DNA]</scope>
    <source>
        <strain evidence="2 3">NCTC 13003</strain>
    </source>
</reference>
<accession>A0A381D7Q3</accession>
<organism evidence="2 3">
    <name type="scientific">Campylobacter devanensis</name>
    <dbReference type="NCBI Taxonomy" id="3161138"/>
    <lineage>
        <taxon>Bacteria</taxon>
        <taxon>Pseudomonadati</taxon>
        <taxon>Campylobacterota</taxon>
        <taxon>Epsilonproteobacteria</taxon>
        <taxon>Campylobacterales</taxon>
        <taxon>Campylobacteraceae</taxon>
        <taxon>Campylobacter</taxon>
    </lineage>
</organism>
<dbReference type="OrthoDB" id="9807210at2"/>
<sequence length="406" mass="44959">MKILKAKFIILCNESFDVVQNGAIAFDKTIHKIGKFDELIARFSDAEILDFNDDIAMPALINSHIHLEFSANKTTLEYGDFLRWLKSIIANGDTLANNDKNSAIKSAIATQLDAGVSTIGEISSYGIDALHCANSPIRTVYFSEILGSNPALIEQQWNGFLKRFNVANELKSDLFIPAISVHSPYSTHIELSKKALKLAKDNGMIVATHFMESIHEKIWLENSSGEFGEFFKGFNKNATPFYTPKSFIELFADIQTLFIHSIFADNYINLMDKNLHSIISCPVSNRLLSSKFNLQNALNNNINIAFATDGLSSNISLNIWDELRAGLMAHSDIELSKFATFALKSVTSNPAKALGLNLGELKAGNIADIAVFNGFELSDISQLCIELILHTKSAKALYIKGEKCNY</sequence>
<dbReference type="InterPro" id="IPR006680">
    <property type="entry name" value="Amidohydro-rel"/>
</dbReference>
<dbReference type="EMBL" id="CP018788">
    <property type="protein sequence ID" value="ARQ98651.1"/>
    <property type="molecule type" value="Genomic_DNA"/>
</dbReference>
<dbReference type="Gene3D" id="2.30.40.10">
    <property type="entry name" value="Urease, subunit C, domain 1"/>
    <property type="match status" value="1"/>
</dbReference>
<evidence type="ECO:0000256" key="1">
    <source>
        <dbReference type="ARBA" id="ARBA00022801"/>
    </source>
</evidence>
<keyword evidence="1 2" id="KW-0378">Hydrolase</keyword>
<dbReference type="PANTHER" id="PTHR43794">
    <property type="entry name" value="AMINOHYDROLASE SSNA-RELATED"/>
    <property type="match status" value="1"/>
</dbReference>
<dbReference type="SUPFAM" id="SSF51556">
    <property type="entry name" value="Metallo-dependent hydrolases"/>
    <property type="match status" value="1"/>
</dbReference>
<dbReference type="InterPro" id="IPR050287">
    <property type="entry name" value="MTA/SAH_deaminase"/>
</dbReference>
<dbReference type="Pfam" id="PF01979">
    <property type="entry name" value="Amidohydro_1"/>
    <property type="match status" value="1"/>
</dbReference>
<evidence type="ECO:0000313" key="2">
    <source>
        <dbReference type="EMBL" id="ARQ98651.1"/>
    </source>
</evidence>
<dbReference type="InterPro" id="IPR011059">
    <property type="entry name" value="Metal-dep_hydrolase_composite"/>
</dbReference>
<dbReference type="SUPFAM" id="SSF51338">
    <property type="entry name" value="Composite domain of metallo-dependent hydrolases"/>
    <property type="match status" value="1"/>
</dbReference>
<evidence type="ECO:0000313" key="3">
    <source>
        <dbReference type="Proteomes" id="UP000194309"/>
    </source>
</evidence>